<dbReference type="Pfam" id="PF18019">
    <property type="entry name" value="Cas3_HD"/>
    <property type="match status" value="1"/>
</dbReference>
<feature type="domain" description="HD Cas3-type" evidence="11">
    <location>
        <begin position="34"/>
        <end position="224"/>
    </location>
</feature>
<dbReference type="CDD" id="cd17930">
    <property type="entry name" value="DEXHc_cas3"/>
    <property type="match status" value="1"/>
</dbReference>
<dbReference type="InterPro" id="IPR014001">
    <property type="entry name" value="Helicase_ATP-bd"/>
</dbReference>
<evidence type="ECO:0000313" key="13">
    <source>
        <dbReference type="Proteomes" id="UP001336250"/>
    </source>
</evidence>
<proteinExistence type="inferred from homology"/>
<protein>
    <submittedName>
        <fullName evidence="12">CRISPR-associated helicase Cas3</fullName>
    </submittedName>
</protein>
<dbReference type="InterPro" id="IPR038257">
    <property type="entry name" value="CRISPR-assoc_Cas3_HD_sf"/>
</dbReference>
<dbReference type="EMBL" id="JAZIBG010000017">
    <property type="protein sequence ID" value="MEF7613493.1"/>
    <property type="molecule type" value="Genomic_DNA"/>
</dbReference>
<dbReference type="Pfam" id="PF00270">
    <property type="entry name" value="DEAD"/>
    <property type="match status" value="1"/>
</dbReference>
<evidence type="ECO:0000256" key="8">
    <source>
        <dbReference type="ARBA" id="ARBA00022840"/>
    </source>
</evidence>
<dbReference type="InterPro" id="IPR027417">
    <property type="entry name" value="P-loop_NTPase"/>
</dbReference>
<keyword evidence="7" id="KW-0347">Helicase</keyword>
<dbReference type="SUPFAM" id="SSF109604">
    <property type="entry name" value="HD-domain/PDEase-like"/>
    <property type="match status" value="1"/>
</dbReference>
<evidence type="ECO:0000259" key="11">
    <source>
        <dbReference type="PROSITE" id="PS51643"/>
    </source>
</evidence>
<dbReference type="PROSITE" id="PS51643">
    <property type="entry name" value="HD_CAS3"/>
    <property type="match status" value="1"/>
</dbReference>
<sequence>MSPAVDKIGSSEVHVQPSMKPTALAHIRLDAATGQPVEHWLTDHLHAVSELAAGFAAAFGPDWARIAGLWHDLGKFRIGFRRYIRGVNGLDAHLESKWPAGSEKTHSAAGALHALNLFEQRYGAPGRVLARSLAYVIAGHHAGLGNSAGLDDRLLGSRAVDSQVEYKEALAECSVEAPKLLALPDDFDPRAPSAAIPGARSGHPLAMSMWIRMQFSALCDADFLDTERFMDDSRGERRDGFEPLDNYRRRLDAHLAAMAATVATAGRADDTVMKARTDVLRQCRDKASLPSGVFTLTVPTGGGKTLSSLAFALAHATRHGKARVIYAIPYTSIIEQTADVFAGIFGRDAVVEHHSQADVDPAKETPRSRLACENWDAPLIVTTNVQLFESLFAARTSRCRKLHRLVNSVIVLDEAQLLPPAFLQPILDALHLLVSHYGVTLLLCTATQPALTDLQRFDPRESLRGLPKPTRVIDDEANLFRALARVDIEWPADLNTPLPTAVLVERLAAEECVLVVVNTRADAAEISAALDVATGDTALHLSAAMCGQHRADVIRQIRERLAARRAGTDSRPLRVVSTQLIEAGVDVDLPVVFRALAGLDSIAQAAGRCNREGRLESGKGRVVVFVREVPKPLASVRFGVQATCSTVGRSTEGALLPAAFERYFPTYYAAFRSRDERGVVDLLRNNQDLSFSFKDAAERFKLVDDENQATVIVPYDSSTPGARLSGPLIQQLRAGSSDRWLMRALQRYTVTVPRRVLDPWQRVGDVDEVLPGCFVLVDTLRYDARLGLLPGDAPLNVASLVQ</sequence>
<feature type="domain" description="Helicase ATP-binding" evidence="10">
    <location>
        <begin position="285"/>
        <end position="466"/>
    </location>
</feature>
<evidence type="ECO:0000256" key="9">
    <source>
        <dbReference type="ARBA" id="ARBA00023118"/>
    </source>
</evidence>
<dbReference type="Proteomes" id="UP001336250">
    <property type="component" value="Unassembled WGS sequence"/>
</dbReference>
<dbReference type="GO" id="GO:0046872">
    <property type="term" value="F:metal ion binding"/>
    <property type="evidence" value="ECO:0007669"/>
    <property type="project" value="UniProtKB-KW"/>
</dbReference>
<dbReference type="InterPro" id="IPR054712">
    <property type="entry name" value="Cas3-like_dom"/>
</dbReference>
<dbReference type="GO" id="GO:0003676">
    <property type="term" value="F:nucleic acid binding"/>
    <property type="evidence" value="ECO:0007669"/>
    <property type="project" value="InterPro"/>
</dbReference>
<dbReference type="GO" id="GO:0016787">
    <property type="term" value="F:hydrolase activity"/>
    <property type="evidence" value="ECO:0007669"/>
    <property type="project" value="UniProtKB-KW"/>
</dbReference>
<accession>A0AAW9QAW0</accession>
<dbReference type="CDD" id="cd09641">
    <property type="entry name" value="Cas3''_I"/>
    <property type="match status" value="1"/>
</dbReference>
<organism evidence="12 13">
    <name type="scientific">Aquincola agrisoli</name>
    <dbReference type="NCBI Taxonomy" id="3119538"/>
    <lineage>
        <taxon>Bacteria</taxon>
        <taxon>Pseudomonadati</taxon>
        <taxon>Pseudomonadota</taxon>
        <taxon>Betaproteobacteria</taxon>
        <taxon>Burkholderiales</taxon>
        <taxon>Sphaerotilaceae</taxon>
        <taxon>Aquincola</taxon>
    </lineage>
</organism>
<comment type="similarity">
    <text evidence="2">In the central section; belongs to the CRISPR-associated helicase Cas3 family.</text>
</comment>
<dbReference type="SUPFAM" id="SSF52540">
    <property type="entry name" value="P-loop containing nucleoside triphosphate hydrolases"/>
    <property type="match status" value="1"/>
</dbReference>
<dbReference type="Gene3D" id="3.40.50.300">
    <property type="entry name" value="P-loop containing nucleotide triphosphate hydrolases"/>
    <property type="match status" value="2"/>
</dbReference>
<keyword evidence="6" id="KW-0378">Hydrolase</keyword>
<dbReference type="NCBIfam" id="TIGR01596">
    <property type="entry name" value="cas3_HD"/>
    <property type="match status" value="1"/>
</dbReference>
<dbReference type="Gene3D" id="1.10.3210.30">
    <property type="match status" value="1"/>
</dbReference>
<dbReference type="GO" id="GO:0004518">
    <property type="term" value="F:nuclease activity"/>
    <property type="evidence" value="ECO:0007669"/>
    <property type="project" value="UniProtKB-KW"/>
</dbReference>
<keyword evidence="13" id="KW-1185">Reference proteome</keyword>
<keyword evidence="3" id="KW-0540">Nuclease</keyword>
<evidence type="ECO:0000256" key="5">
    <source>
        <dbReference type="ARBA" id="ARBA00022741"/>
    </source>
</evidence>
<comment type="caution">
    <text evidence="12">The sequence shown here is derived from an EMBL/GenBank/DDBJ whole genome shotgun (WGS) entry which is preliminary data.</text>
</comment>
<keyword evidence="5" id="KW-0547">Nucleotide-binding</keyword>
<dbReference type="PROSITE" id="PS51192">
    <property type="entry name" value="HELICASE_ATP_BIND_1"/>
    <property type="match status" value="1"/>
</dbReference>
<dbReference type="AlphaFoldDB" id="A0AAW9QAW0"/>
<dbReference type="SMART" id="SM00487">
    <property type="entry name" value="DEXDc"/>
    <property type="match status" value="1"/>
</dbReference>
<dbReference type="InterPro" id="IPR011545">
    <property type="entry name" value="DEAD/DEAH_box_helicase_dom"/>
</dbReference>
<comment type="similarity">
    <text evidence="1">In the N-terminal section; belongs to the CRISPR-associated nuclease Cas3-HD family.</text>
</comment>
<keyword evidence="9" id="KW-0051">Antiviral defense</keyword>
<evidence type="ECO:0000256" key="2">
    <source>
        <dbReference type="ARBA" id="ARBA00009046"/>
    </source>
</evidence>
<keyword evidence="4" id="KW-0479">Metal-binding</keyword>
<dbReference type="InterPro" id="IPR006483">
    <property type="entry name" value="CRISPR-assoc_Cas3_HD"/>
</dbReference>
<gene>
    <name evidence="12" type="primary">cas3</name>
    <name evidence="12" type="ORF">V4F39_06175</name>
</gene>
<keyword evidence="8" id="KW-0067">ATP-binding</keyword>
<evidence type="ECO:0000256" key="6">
    <source>
        <dbReference type="ARBA" id="ARBA00022801"/>
    </source>
</evidence>
<dbReference type="Pfam" id="PF22590">
    <property type="entry name" value="Cas3-like_C_2"/>
    <property type="match status" value="1"/>
</dbReference>
<evidence type="ECO:0000259" key="10">
    <source>
        <dbReference type="PROSITE" id="PS51192"/>
    </source>
</evidence>
<dbReference type="GO" id="GO:0051607">
    <property type="term" value="P:defense response to virus"/>
    <property type="evidence" value="ECO:0007669"/>
    <property type="project" value="UniProtKB-KW"/>
</dbReference>
<reference evidence="12 13" key="1">
    <citation type="submission" date="2024-02" db="EMBL/GenBank/DDBJ databases">
        <title>Genome sequence of Aquincola sp. MAHUQ-54.</title>
        <authorList>
            <person name="Huq M.A."/>
        </authorList>
    </citation>
    <scope>NUCLEOTIDE SEQUENCE [LARGE SCALE GENOMIC DNA]</scope>
    <source>
        <strain evidence="12 13">MAHUQ-54</strain>
    </source>
</reference>
<name>A0AAW9QAW0_9BURK</name>
<evidence type="ECO:0000256" key="1">
    <source>
        <dbReference type="ARBA" id="ARBA00006847"/>
    </source>
</evidence>
<evidence type="ECO:0000256" key="3">
    <source>
        <dbReference type="ARBA" id="ARBA00022722"/>
    </source>
</evidence>
<evidence type="ECO:0000313" key="12">
    <source>
        <dbReference type="EMBL" id="MEF7613493.1"/>
    </source>
</evidence>
<dbReference type="GO" id="GO:0005524">
    <property type="term" value="F:ATP binding"/>
    <property type="evidence" value="ECO:0007669"/>
    <property type="project" value="UniProtKB-KW"/>
</dbReference>
<evidence type="ECO:0000256" key="4">
    <source>
        <dbReference type="ARBA" id="ARBA00022723"/>
    </source>
</evidence>
<dbReference type="RefSeq" id="WP_332288431.1">
    <property type="nucleotide sequence ID" value="NZ_JAZIBG010000017.1"/>
</dbReference>
<dbReference type="GO" id="GO:0004386">
    <property type="term" value="F:helicase activity"/>
    <property type="evidence" value="ECO:0007669"/>
    <property type="project" value="UniProtKB-KW"/>
</dbReference>
<dbReference type="InterPro" id="IPR006474">
    <property type="entry name" value="Helicase_Cas3_CRISPR-ass_core"/>
</dbReference>
<evidence type="ECO:0000256" key="7">
    <source>
        <dbReference type="ARBA" id="ARBA00022806"/>
    </source>
</evidence>
<dbReference type="NCBIfam" id="TIGR01587">
    <property type="entry name" value="cas3_core"/>
    <property type="match status" value="1"/>
</dbReference>